<gene>
    <name evidence="3" type="ORF">LYSCAS_13490</name>
</gene>
<dbReference type="RefSeq" id="WP_213437010.1">
    <property type="nucleotide sequence ID" value="NZ_AP024545.1"/>
</dbReference>
<dbReference type="EMBL" id="AP024545">
    <property type="protein sequence ID" value="BCT92325.1"/>
    <property type="molecule type" value="Genomic_DNA"/>
</dbReference>
<sequence>MARRSLQQVPGAATTQAAVLGKAVVRAAAQLGVTQDTLAGVLGLSTATVSRLVAGDYPLKAGRKEWELALLFVRLFRSLDSIVGTTEAARAWLRGDNLALGAAPAALITDLQGLVRVVDYLDHHRGRI</sequence>
<feature type="domain" description="Antitoxin Xre/MbcA/ParS-like toxin-binding" evidence="1">
    <location>
        <begin position="78"/>
        <end position="126"/>
    </location>
</feature>
<dbReference type="InterPro" id="IPR024467">
    <property type="entry name" value="Xre/MbcA/ParS-like_toxin-bd"/>
</dbReference>
<dbReference type="InterPro" id="IPR046847">
    <property type="entry name" value="Xre-like_HTH"/>
</dbReference>
<keyword evidence="4" id="KW-1185">Reference proteome</keyword>
<dbReference type="InterPro" id="IPR010982">
    <property type="entry name" value="Lambda_DNA-bd_dom_sf"/>
</dbReference>
<organism evidence="3 4">
    <name type="scientific">Noviluteimonas caseinilytica</name>
    <dbReference type="NCBI Taxonomy" id="2675101"/>
    <lineage>
        <taxon>Bacteria</taxon>
        <taxon>Pseudomonadati</taxon>
        <taxon>Pseudomonadota</taxon>
        <taxon>Gammaproteobacteria</taxon>
        <taxon>Lysobacterales</taxon>
        <taxon>Lysobacteraceae</taxon>
        <taxon>Noviluteimonas</taxon>
    </lineage>
</organism>
<evidence type="ECO:0000313" key="4">
    <source>
        <dbReference type="Proteomes" id="UP000681317"/>
    </source>
</evidence>
<dbReference type="SUPFAM" id="SSF47413">
    <property type="entry name" value="lambda repressor-like DNA-binding domains"/>
    <property type="match status" value="1"/>
</dbReference>
<feature type="domain" description="Antitoxin Xre-like helix-turn-helix" evidence="2">
    <location>
        <begin position="13"/>
        <end position="74"/>
    </location>
</feature>
<reference evidence="3 4" key="1">
    <citation type="submission" date="2021-03" db="EMBL/GenBank/DDBJ databases">
        <title>Complete Genome Sequences of Two Lysobacter Strains Isolated from Sea Water (Lysobacter caseinilyticus) and Soil (Lysobacter helvus) in South Korea.</title>
        <authorList>
            <person name="Watanabe Y."/>
            <person name="Arakawa K."/>
        </authorList>
    </citation>
    <scope>NUCLEOTIDE SEQUENCE [LARGE SCALE GENOMIC DNA]</scope>
    <source>
        <strain evidence="3 4">KVB24</strain>
    </source>
</reference>
<evidence type="ECO:0000259" key="2">
    <source>
        <dbReference type="Pfam" id="PF20432"/>
    </source>
</evidence>
<protein>
    <recommendedName>
        <fullName evidence="5">DUF2384 domain-containing protein</fullName>
    </recommendedName>
</protein>
<name>A0ABM7Q4Q9_9GAMM</name>
<evidence type="ECO:0008006" key="5">
    <source>
        <dbReference type="Google" id="ProtNLM"/>
    </source>
</evidence>
<dbReference type="Proteomes" id="UP000681317">
    <property type="component" value="Chromosome"/>
</dbReference>
<evidence type="ECO:0000259" key="1">
    <source>
        <dbReference type="Pfam" id="PF09722"/>
    </source>
</evidence>
<proteinExistence type="predicted"/>
<accession>A0ABM7Q4Q9</accession>
<evidence type="ECO:0000313" key="3">
    <source>
        <dbReference type="EMBL" id="BCT92325.1"/>
    </source>
</evidence>
<dbReference type="Pfam" id="PF09722">
    <property type="entry name" value="Xre_MbcA_ParS_C"/>
    <property type="match status" value="1"/>
</dbReference>
<dbReference type="Pfam" id="PF20432">
    <property type="entry name" value="Xre-like-HTH"/>
    <property type="match status" value="1"/>
</dbReference>